<reference evidence="1 2" key="1">
    <citation type="journal article" date="2021" name="Hortic Res">
        <title>High-quality reference genome and annotation aids understanding of berry development for evergreen blueberry (Vaccinium darrowii).</title>
        <authorList>
            <person name="Yu J."/>
            <person name="Hulse-Kemp A.M."/>
            <person name="Babiker E."/>
            <person name="Staton M."/>
        </authorList>
    </citation>
    <scope>NUCLEOTIDE SEQUENCE [LARGE SCALE GENOMIC DNA]</scope>
    <source>
        <strain evidence="2">cv. NJ 8807/NJ 8810</strain>
        <tissue evidence="1">Young leaf</tissue>
    </source>
</reference>
<dbReference type="Proteomes" id="UP000828048">
    <property type="component" value="Chromosome 1"/>
</dbReference>
<comment type="caution">
    <text evidence="1">The sequence shown here is derived from an EMBL/GenBank/DDBJ whole genome shotgun (WGS) entry which is preliminary data.</text>
</comment>
<name>A0ACB7XPT7_9ERIC</name>
<proteinExistence type="predicted"/>
<organism evidence="1 2">
    <name type="scientific">Vaccinium darrowii</name>
    <dbReference type="NCBI Taxonomy" id="229202"/>
    <lineage>
        <taxon>Eukaryota</taxon>
        <taxon>Viridiplantae</taxon>
        <taxon>Streptophyta</taxon>
        <taxon>Embryophyta</taxon>
        <taxon>Tracheophyta</taxon>
        <taxon>Spermatophyta</taxon>
        <taxon>Magnoliopsida</taxon>
        <taxon>eudicotyledons</taxon>
        <taxon>Gunneridae</taxon>
        <taxon>Pentapetalae</taxon>
        <taxon>asterids</taxon>
        <taxon>Ericales</taxon>
        <taxon>Ericaceae</taxon>
        <taxon>Vaccinioideae</taxon>
        <taxon>Vaccinieae</taxon>
        <taxon>Vaccinium</taxon>
    </lineage>
</organism>
<evidence type="ECO:0000313" key="2">
    <source>
        <dbReference type="Proteomes" id="UP000828048"/>
    </source>
</evidence>
<evidence type="ECO:0000313" key="1">
    <source>
        <dbReference type="EMBL" id="KAH7842961.1"/>
    </source>
</evidence>
<sequence>MEDESDSPFLPEHILLDILSRLPVADVLRLKSLSTQFRHSLSTPQFAKLHLRRHPLHRPRVAVFESRKPPSSVAFRCVHTELHSDQPVISFCDNFKYSYPNAKIWNSCDGLILFSVSDKTFFAFNPSIRVRELVPRIPPLSPWENRKYFLLLGLGFDALVDEYKVVGAVVYCETLGDDSFVFCSSLKSTNSSRLVN</sequence>
<keyword evidence="2" id="KW-1185">Reference proteome</keyword>
<accession>A0ACB7XPT7</accession>
<gene>
    <name evidence="1" type="ORF">Vadar_011084</name>
</gene>
<protein>
    <submittedName>
        <fullName evidence="1">Uncharacterized protein</fullName>
    </submittedName>
</protein>
<dbReference type="EMBL" id="CM037151">
    <property type="protein sequence ID" value="KAH7842961.1"/>
    <property type="molecule type" value="Genomic_DNA"/>
</dbReference>